<evidence type="ECO:0000313" key="2">
    <source>
        <dbReference type="Proteomes" id="UP000486602"/>
    </source>
</evidence>
<proteinExistence type="predicted"/>
<reference evidence="1 2" key="1">
    <citation type="submission" date="2020-02" db="EMBL/GenBank/DDBJ databases">
        <title>Out from the shadows clarifying the taxonomy of the family Cryomorphaceae and related taxa by utilizing the GTDB taxonomic framework.</title>
        <authorList>
            <person name="Bowman J.P."/>
        </authorList>
    </citation>
    <scope>NUCLEOTIDE SEQUENCE [LARGE SCALE GENOMIC DNA]</scope>
    <source>
        <strain evidence="1 2">QSSC 1-22</strain>
    </source>
</reference>
<organism evidence="1 2">
    <name type="scientific">Cryomorpha ignava</name>
    <dbReference type="NCBI Taxonomy" id="101383"/>
    <lineage>
        <taxon>Bacteria</taxon>
        <taxon>Pseudomonadati</taxon>
        <taxon>Bacteroidota</taxon>
        <taxon>Flavobacteriia</taxon>
        <taxon>Flavobacteriales</taxon>
        <taxon>Cryomorphaceae</taxon>
        <taxon>Cryomorpha</taxon>
    </lineage>
</organism>
<dbReference type="InterPro" id="IPR009050">
    <property type="entry name" value="Globin-like_sf"/>
</dbReference>
<keyword evidence="2" id="KW-1185">Reference proteome</keyword>
<dbReference type="RefSeq" id="WP_163282975.1">
    <property type="nucleotide sequence ID" value="NZ_JAAGVY010000002.1"/>
</dbReference>
<dbReference type="GO" id="GO:0020037">
    <property type="term" value="F:heme binding"/>
    <property type="evidence" value="ECO:0007669"/>
    <property type="project" value="InterPro"/>
</dbReference>
<evidence type="ECO:0000313" key="1">
    <source>
        <dbReference type="EMBL" id="NEN22257.1"/>
    </source>
</evidence>
<dbReference type="GO" id="GO:0019825">
    <property type="term" value="F:oxygen binding"/>
    <property type="evidence" value="ECO:0007669"/>
    <property type="project" value="InterPro"/>
</dbReference>
<dbReference type="EMBL" id="JAAGVY010000002">
    <property type="protein sequence ID" value="NEN22257.1"/>
    <property type="molecule type" value="Genomic_DNA"/>
</dbReference>
<dbReference type="SUPFAM" id="SSF46458">
    <property type="entry name" value="Globin-like"/>
    <property type="match status" value="1"/>
</dbReference>
<name>A0A7K3WKT4_9FLAO</name>
<protein>
    <submittedName>
        <fullName evidence="1">Group III truncated hemoglobin</fullName>
    </submittedName>
</protein>
<dbReference type="Gene3D" id="1.10.490.10">
    <property type="entry name" value="Globins"/>
    <property type="match status" value="1"/>
</dbReference>
<gene>
    <name evidence="1" type="ORF">G3O08_01900</name>
</gene>
<dbReference type="AlphaFoldDB" id="A0A7K3WKT4"/>
<accession>A0A7K3WKT4</accession>
<comment type="caution">
    <text evidence="1">The sequence shown here is derived from an EMBL/GenBank/DDBJ whole genome shotgun (WGS) entry which is preliminary data.</text>
</comment>
<dbReference type="Proteomes" id="UP000486602">
    <property type="component" value="Unassembled WGS sequence"/>
</dbReference>
<sequence>MKTIDSRDDVSLLVNTFYVKIRKDKLLGPIFNGSIPDDHWPLHLEKLTDFWETNLFGVVKFKGNPPAAHQRMDEKEGHTISQAHFGKWLQLWYETLDQLFEGERAEKAKAAARRMSTGLFLAIWHKRPE</sequence>
<dbReference type="InterPro" id="IPR012292">
    <property type="entry name" value="Globin/Proto"/>
</dbReference>
<dbReference type="CDD" id="cd08916">
    <property type="entry name" value="TrHb3_P"/>
    <property type="match status" value="1"/>
</dbReference>